<gene>
    <name evidence="9" type="ORF">KFE25_012813</name>
</gene>
<dbReference type="GO" id="GO:0031543">
    <property type="term" value="F:peptidyl-proline dioxygenase activity"/>
    <property type="evidence" value="ECO:0007669"/>
    <property type="project" value="TreeGrafter"/>
</dbReference>
<dbReference type="OrthoDB" id="76265at2759"/>
<evidence type="ECO:0000256" key="2">
    <source>
        <dbReference type="ARBA" id="ARBA00022723"/>
    </source>
</evidence>
<comment type="caution">
    <text evidence="9">The sequence shown here is derived from an EMBL/GenBank/DDBJ whole genome shotgun (WGS) entry which is preliminary data.</text>
</comment>
<reference evidence="9" key="1">
    <citation type="submission" date="2021-05" db="EMBL/GenBank/DDBJ databases">
        <title>The genome of the haptophyte Pavlova lutheri (Diacronema luteri, Pavlovales) - a model for lipid biosynthesis in eukaryotic algae.</title>
        <authorList>
            <person name="Hulatt C.J."/>
            <person name="Posewitz M.C."/>
        </authorList>
    </citation>
    <scope>NUCLEOTIDE SEQUENCE</scope>
    <source>
        <strain evidence="9">NIVA-4/92</strain>
    </source>
</reference>
<protein>
    <recommendedName>
        <fullName evidence="8">Fe2OG dioxygenase domain-containing protein</fullName>
    </recommendedName>
</protein>
<keyword evidence="5" id="KW-0560">Oxidoreductase</keyword>
<evidence type="ECO:0000313" key="10">
    <source>
        <dbReference type="Proteomes" id="UP000751190"/>
    </source>
</evidence>
<organism evidence="9 10">
    <name type="scientific">Diacronema lutheri</name>
    <name type="common">Unicellular marine alga</name>
    <name type="synonym">Monochrysis lutheri</name>
    <dbReference type="NCBI Taxonomy" id="2081491"/>
    <lineage>
        <taxon>Eukaryota</taxon>
        <taxon>Haptista</taxon>
        <taxon>Haptophyta</taxon>
        <taxon>Pavlovophyceae</taxon>
        <taxon>Pavlovales</taxon>
        <taxon>Pavlovaceae</taxon>
        <taxon>Diacronema</taxon>
    </lineage>
</organism>
<evidence type="ECO:0000256" key="7">
    <source>
        <dbReference type="SAM" id="MobiDB-lite"/>
    </source>
</evidence>
<evidence type="ECO:0000256" key="6">
    <source>
        <dbReference type="ARBA" id="ARBA00023004"/>
    </source>
</evidence>
<dbReference type="SMART" id="SM00702">
    <property type="entry name" value="P4Hc"/>
    <property type="match status" value="1"/>
</dbReference>
<keyword evidence="6" id="KW-0408">Iron</keyword>
<evidence type="ECO:0000313" key="9">
    <source>
        <dbReference type="EMBL" id="KAG8459478.1"/>
    </source>
</evidence>
<dbReference type="AlphaFoldDB" id="A0A8J5X9Y2"/>
<evidence type="ECO:0000256" key="4">
    <source>
        <dbReference type="ARBA" id="ARBA00022964"/>
    </source>
</evidence>
<dbReference type="GO" id="GO:0071456">
    <property type="term" value="P:cellular response to hypoxia"/>
    <property type="evidence" value="ECO:0007669"/>
    <property type="project" value="TreeGrafter"/>
</dbReference>
<comment type="cofactor">
    <cofactor evidence="1">
        <name>L-ascorbate</name>
        <dbReference type="ChEBI" id="CHEBI:38290"/>
    </cofactor>
</comment>
<name>A0A8J5X9Y2_DIALT</name>
<evidence type="ECO:0000259" key="8">
    <source>
        <dbReference type="PROSITE" id="PS51471"/>
    </source>
</evidence>
<dbReference type="InterPro" id="IPR051559">
    <property type="entry name" value="HIF_prolyl_hydroxylases"/>
</dbReference>
<dbReference type="PROSITE" id="PS51471">
    <property type="entry name" value="FE2OG_OXY"/>
    <property type="match status" value="1"/>
</dbReference>
<dbReference type="EMBL" id="JAGTXO010000040">
    <property type="protein sequence ID" value="KAG8459478.1"/>
    <property type="molecule type" value="Genomic_DNA"/>
</dbReference>
<dbReference type="Pfam" id="PF13640">
    <property type="entry name" value="2OG-FeII_Oxy_3"/>
    <property type="match status" value="1"/>
</dbReference>
<evidence type="ECO:0000256" key="5">
    <source>
        <dbReference type="ARBA" id="ARBA00023002"/>
    </source>
</evidence>
<keyword evidence="10" id="KW-1185">Reference proteome</keyword>
<feature type="domain" description="Fe2OG dioxygenase" evidence="8">
    <location>
        <begin position="448"/>
        <end position="550"/>
    </location>
</feature>
<dbReference type="Proteomes" id="UP000751190">
    <property type="component" value="Unassembled WGS sequence"/>
</dbReference>
<dbReference type="PANTHER" id="PTHR12907">
    <property type="entry name" value="EGL NINE HOMOLOG-RELATED"/>
    <property type="match status" value="1"/>
</dbReference>
<evidence type="ECO:0000256" key="1">
    <source>
        <dbReference type="ARBA" id="ARBA00001961"/>
    </source>
</evidence>
<dbReference type="GO" id="GO:0031418">
    <property type="term" value="F:L-ascorbic acid binding"/>
    <property type="evidence" value="ECO:0007669"/>
    <property type="project" value="UniProtKB-KW"/>
</dbReference>
<dbReference type="InterPro" id="IPR044862">
    <property type="entry name" value="Pro_4_hyd_alph_FE2OG_OXY"/>
</dbReference>
<accession>A0A8J5X9Y2</accession>
<feature type="compositionally biased region" description="Low complexity" evidence="7">
    <location>
        <begin position="397"/>
        <end position="410"/>
    </location>
</feature>
<sequence>MRWRLELEVVPGDAGSEEEPGIDAAGTDPCAPPGAAADAVPGWCTRVFTAMRSTSRLPRSGAAVEWCGWRAEPFMFGAHKMVVLIVLHLRADDGDGGGMCGEASAADAADEVTALAGSLAELVQGAHVTARSRLADDGADDALATCRRLFVPVAEAEARVDARDLTAQAAASARRDPAATASRGGRILTRAHVRSLLDDGFVILETFVPPAVAVGAARLVAASLSADTVVQAGVAGGGPVARADAQPAGSDCAPQSEPADCAPQSEPADCAPQSEPADCAPQSEPADCAPQSEPADCAPQSEPADCAPQSEPADCAPQSEPADCAPQSEPADCAPAPLPSGDTRPLRWRWPEPRTARGDCVAWVDTRFASHVPDALAKLPALQPTSPLAPTASDVDGGPSSPPARAGAAAPAADFQTVPAADFQTVLARLAALQAELLALAADRALVGEREVQAAYYAPNGCGYRRHTDALPTADGGGAQRKVSAVVYCNGGWVEAHGGALRVTLQDHRGGGTVDVPPRAGRCVLFLSGCVQHEVRPSFAPRYALTAWYW</sequence>
<feature type="region of interest" description="Disordered" evidence="7">
    <location>
        <begin position="383"/>
        <end position="410"/>
    </location>
</feature>
<evidence type="ECO:0000256" key="3">
    <source>
        <dbReference type="ARBA" id="ARBA00022896"/>
    </source>
</evidence>
<dbReference type="Gene3D" id="2.60.120.620">
    <property type="entry name" value="q2cbj1_9rhob like domain"/>
    <property type="match status" value="1"/>
</dbReference>
<keyword evidence="2" id="KW-0479">Metal-binding</keyword>
<keyword evidence="3" id="KW-0847">Vitamin C</keyword>
<dbReference type="InterPro" id="IPR006620">
    <property type="entry name" value="Pro_4_hyd_alph"/>
</dbReference>
<proteinExistence type="predicted"/>
<feature type="region of interest" description="Disordered" evidence="7">
    <location>
        <begin position="238"/>
        <end position="350"/>
    </location>
</feature>
<dbReference type="PANTHER" id="PTHR12907:SF26">
    <property type="entry name" value="HIF PROLYL HYDROXYLASE, ISOFORM C"/>
    <property type="match status" value="1"/>
</dbReference>
<keyword evidence="4" id="KW-0223">Dioxygenase</keyword>
<dbReference type="InterPro" id="IPR005123">
    <property type="entry name" value="Oxoglu/Fe-dep_dioxygenase_dom"/>
</dbReference>
<dbReference type="GO" id="GO:0008198">
    <property type="term" value="F:ferrous iron binding"/>
    <property type="evidence" value="ECO:0007669"/>
    <property type="project" value="TreeGrafter"/>
</dbReference>